<evidence type="ECO:0000313" key="10">
    <source>
        <dbReference type="EMBL" id="ROW12795.1"/>
    </source>
</evidence>
<dbReference type="UniPathway" id="UPA00121">
    <property type="reaction ID" value="UER00345"/>
</dbReference>
<comment type="caution">
    <text evidence="10">The sequence shown here is derived from an EMBL/GenBank/DDBJ whole genome shotgun (WGS) entry which is preliminary data.</text>
</comment>
<dbReference type="Gene3D" id="3.40.190.10">
    <property type="entry name" value="Periplasmic binding protein-like II"/>
    <property type="match status" value="2"/>
</dbReference>
<sequence>MAADDTKKPLVAFLGPPSSYTHQVSIQIHHKGEHYAQPIRTKSRKIVSADIPPFPFPPAKATKSAFPEQDHVYKPVTTIKDVFEAVAAGDAEYGVVPFENSTHGVVTFTLGCLADRADAYAGLAVCGEVYIDVHHYLLGYKQQPKSSSSPSPSSPGNGSSSDGADGAGAGAGAGAGTPPPPPRGVPECDLSHVQRVYSHPQAFGQTQAFLGRHLRAAEAVDVSSTSRAAEVASGDRTGATAAVAGVLAAEAFGLDVLARCIEDRDDNTTRFFVLRRKGEEGGEGEGEEGVTATATATASATTVRRNYKSLVSFTVPHKAPGALATVLDVFRTYGLNLTSINSMPSLIQPFQYLFFVEFEGSREHDPEGKVKSALEEVDRVAESWRWLGSWESQR</sequence>
<dbReference type="PROSITE" id="PS51171">
    <property type="entry name" value="PREPHENATE_DEHYDR_3"/>
    <property type="match status" value="1"/>
</dbReference>
<dbReference type="GO" id="GO:0005737">
    <property type="term" value="C:cytoplasm"/>
    <property type="evidence" value="ECO:0007669"/>
    <property type="project" value="TreeGrafter"/>
</dbReference>
<feature type="compositionally biased region" description="Low complexity" evidence="7">
    <location>
        <begin position="144"/>
        <end position="164"/>
    </location>
</feature>
<feature type="region of interest" description="Disordered" evidence="7">
    <location>
        <begin position="142"/>
        <end position="188"/>
    </location>
</feature>
<dbReference type="STRING" id="356882.A0A423XA67"/>
<dbReference type="EMBL" id="LKEA01000001">
    <property type="protein sequence ID" value="ROW12795.1"/>
    <property type="molecule type" value="Genomic_DNA"/>
</dbReference>
<dbReference type="PANTHER" id="PTHR21022:SF19">
    <property type="entry name" value="PREPHENATE DEHYDRATASE-RELATED"/>
    <property type="match status" value="1"/>
</dbReference>
<evidence type="ECO:0000256" key="5">
    <source>
        <dbReference type="ARBA" id="ARBA00023222"/>
    </source>
</evidence>
<dbReference type="CDD" id="cd04905">
    <property type="entry name" value="ACT_CM-PDT"/>
    <property type="match status" value="1"/>
</dbReference>
<keyword evidence="5" id="KW-0584">Phenylalanine biosynthesis</keyword>
<keyword evidence="11" id="KW-1185">Reference proteome</keyword>
<keyword evidence="6" id="KW-0456">Lyase</keyword>
<dbReference type="Proteomes" id="UP000283895">
    <property type="component" value="Unassembled WGS sequence"/>
</dbReference>
<evidence type="ECO:0000259" key="8">
    <source>
        <dbReference type="PROSITE" id="PS51171"/>
    </source>
</evidence>
<feature type="domain" description="ACT" evidence="9">
    <location>
        <begin position="311"/>
        <end position="389"/>
    </location>
</feature>
<dbReference type="PIRSF" id="PIRSF001500">
    <property type="entry name" value="Chor_mut_pdt_Ppr"/>
    <property type="match status" value="1"/>
</dbReference>
<gene>
    <name evidence="10" type="ORF">VMCG_00649</name>
</gene>
<dbReference type="InterPro" id="IPR008242">
    <property type="entry name" value="Chor_mutase/pphenate_deHydtase"/>
</dbReference>
<protein>
    <recommendedName>
        <fullName evidence="2">prephenate dehydratase</fullName>
        <ecNumber evidence="2">4.2.1.51</ecNumber>
    </recommendedName>
</protein>
<dbReference type="AlphaFoldDB" id="A0A423XA67"/>
<dbReference type="PANTHER" id="PTHR21022">
    <property type="entry name" value="PREPHENATE DEHYDRATASE P PROTEIN"/>
    <property type="match status" value="1"/>
</dbReference>
<dbReference type="SUPFAM" id="SSF55021">
    <property type="entry name" value="ACT-like"/>
    <property type="match status" value="1"/>
</dbReference>
<accession>A0A423XA67</accession>
<dbReference type="EC" id="4.2.1.51" evidence="2"/>
<dbReference type="InterPro" id="IPR045865">
    <property type="entry name" value="ACT-like_dom_sf"/>
</dbReference>
<dbReference type="InterPro" id="IPR001086">
    <property type="entry name" value="Preph_deHydtase"/>
</dbReference>
<reference evidence="10 11" key="1">
    <citation type="submission" date="2015-09" db="EMBL/GenBank/DDBJ databases">
        <title>Host preference determinants of Valsa canker pathogens revealed by comparative genomics.</title>
        <authorList>
            <person name="Yin Z."/>
            <person name="Huang L."/>
        </authorList>
    </citation>
    <scope>NUCLEOTIDE SEQUENCE [LARGE SCALE GENOMIC DNA]</scope>
    <source>
        <strain evidence="10 11">03-1</strain>
    </source>
</reference>
<dbReference type="PROSITE" id="PS51671">
    <property type="entry name" value="ACT"/>
    <property type="match status" value="1"/>
</dbReference>
<dbReference type="GO" id="GO:0004664">
    <property type="term" value="F:prephenate dehydratase activity"/>
    <property type="evidence" value="ECO:0007669"/>
    <property type="project" value="UniProtKB-EC"/>
</dbReference>
<organism evidence="10 11">
    <name type="scientific">Cytospora schulzeri</name>
    <dbReference type="NCBI Taxonomy" id="448051"/>
    <lineage>
        <taxon>Eukaryota</taxon>
        <taxon>Fungi</taxon>
        <taxon>Dikarya</taxon>
        <taxon>Ascomycota</taxon>
        <taxon>Pezizomycotina</taxon>
        <taxon>Sordariomycetes</taxon>
        <taxon>Sordariomycetidae</taxon>
        <taxon>Diaporthales</taxon>
        <taxon>Cytosporaceae</taxon>
        <taxon>Cytospora</taxon>
    </lineage>
</organism>
<dbReference type="SUPFAM" id="SSF53850">
    <property type="entry name" value="Periplasmic binding protein-like II"/>
    <property type="match status" value="2"/>
</dbReference>
<keyword evidence="3" id="KW-0028">Amino-acid biosynthesis</keyword>
<dbReference type="GO" id="GO:0009094">
    <property type="term" value="P:L-phenylalanine biosynthetic process"/>
    <property type="evidence" value="ECO:0007669"/>
    <property type="project" value="UniProtKB-UniPathway"/>
</dbReference>
<dbReference type="InterPro" id="IPR002912">
    <property type="entry name" value="ACT_dom"/>
</dbReference>
<comment type="pathway">
    <text evidence="1">Amino-acid biosynthesis; L-phenylalanine biosynthesis; phenylpyruvate from prephenate: step 1/1.</text>
</comment>
<evidence type="ECO:0000313" key="11">
    <source>
        <dbReference type="Proteomes" id="UP000283895"/>
    </source>
</evidence>
<evidence type="ECO:0000256" key="3">
    <source>
        <dbReference type="ARBA" id="ARBA00022605"/>
    </source>
</evidence>
<feature type="domain" description="Prephenate dehydratase" evidence="8">
    <location>
        <begin position="10"/>
        <end position="276"/>
    </location>
</feature>
<evidence type="ECO:0000256" key="7">
    <source>
        <dbReference type="SAM" id="MobiDB-lite"/>
    </source>
</evidence>
<evidence type="ECO:0000256" key="1">
    <source>
        <dbReference type="ARBA" id="ARBA00004741"/>
    </source>
</evidence>
<evidence type="ECO:0000256" key="6">
    <source>
        <dbReference type="ARBA" id="ARBA00023239"/>
    </source>
</evidence>
<proteinExistence type="predicted"/>
<evidence type="ECO:0000256" key="2">
    <source>
        <dbReference type="ARBA" id="ARBA00013147"/>
    </source>
</evidence>
<evidence type="ECO:0000256" key="4">
    <source>
        <dbReference type="ARBA" id="ARBA00023141"/>
    </source>
</evidence>
<dbReference type="OrthoDB" id="983542at2759"/>
<name>A0A423XA67_9PEZI</name>
<feature type="compositionally biased region" description="Gly residues" evidence="7">
    <location>
        <begin position="165"/>
        <end position="175"/>
    </location>
</feature>
<dbReference type="Pfam" id="PF00800">
    <property type="entry name" value="PDT"/>
    <property type="match status" value="2"/>
</dbReference>
<keyword evidence="4" id="KW-0057">Aromatic amino acid biosynthesis</keyword>
<dbReference type="Gene3D" id="3.30.70.260">
    <property type="match status" value="1"/>
</dbReference>
<dbReference type="CDD" id="cd13532">
    <property type="entry name" value="PBP2_PDT_like"/>
    <property type="match status" value="1"/>
</dbReference>
<evidence type="ECO:0000259" key="9">
    <source>
        <dbReference type="PROSITE" id="PS51671"/>
    </source>
</evidence>